<dbReference type="GO" id="GO:0005886">
    <property type="term" value="C:plasma membrane"/>
    <property type="evidence" value="ECO:0007669"/>
    <property type="project" value="UniProtKB-SubCell"/>
</dbReference>
<proteinExistence type="inferred from homology"/>
<dbReference type="Pfam" id="PF12704">
    <property type="entry name" value="MacB_PCD"/>
    <property type="match status" value="1"/>
</dbReference>
<dbReference type="EMBL" id="LAZR01004682">
    <property type="protein sequence ID" value="KKN06513.1"/>
    <property type="molecule type" value="Genomic_DNA"/>
</dbReference>
<dbReference type="InterPro" id="IPR025857">
    <property type="entry name" value="MacB_PCD"/>
</dbReference>
<feature type="transmembrane region" description="Helical" evidence="7">
    <location>
        <begin position="359"/>
        <end position="390"/>
    </location>
</feature>
<feature type="transmembrane region" description="Helical" evidence="7">
    <location>
        <begin position="20"/>
        <end position="39"/>
    </location>
</feature>
<organism evidence="10">
    <name type="scientific">marine sediment metagenome</name>
    <dbReference type="NCBI Taxonomy" id="412755"/>
    <lineage>
        <taxon>unclassified sequences</taxon>
        <taxon>metagenomes</taxon>
        <taxon>ecological metagenomes</taxon>
    </lineage>
</organism>
<keyword evidence="3 7" id="KW-0812">Transmembrane</keyword>
<feature type="transmembrane region" description="Helical" evidence="7">
    <location>
        <begin position="314"/>
        <end position="338"/>
    </location>
</feature>
<comment type="subcellular location">
    <subcellularLocation>
        <location evidence="1">Cell membrane</location>
        <topology evidence="1">Multi-pass membrane protein</topology>
    </subcellularLocation>
</comment>
<feature type="transmembrane region" description="Helical" evidence="7">
    <location>
        <begin position="1344"/>
        <end position="1363"/>
    </location>
</feature>
<evidence type="ECO:0000256" key="1">
    <source>
        <dbReference type="ARBA" id="ARBA00004651"/>
    </source>
</evidence>
<feature type="transmembrane region" description="Helical" evidence="7">
    <location>
        <begin position="564"/>
        <end position="585"/>
    </location>
</feature>
<evidence type="ECO:0000313" key="10">
    <source>
        <dbReference type="EMBL" id="KKN06513.1"/>
    </source>
</evidence>
<protein>
    <recommendedName>
        <fullName evidence="11">ABC3 transporter permease protein domain-containing protein</fullName>
    </recommendedName>
</protein>
<evidence type="ECO:0000259" key="9">
    <source>
        <dbReference type="Pfam" id="PF12704"/>
    </source>
</evidence>
<reference evidence="10" key="1">
    <citation type="journal article" date="2015" name="Nature">
        <title>Complex archaea that bridge the gap between prokaryotes and eukaryotes.</title>
        <authorList>
            <person name="Spang A."/>
            <person name="Saw J.H."/>
            <person name="Jorgensen S.L."/>
            <person name="Zaremba-Niedzwiedzka K."/>
            <person name="Martijn J."/>
            <person name="Lind A.E."/>
            <person name="van Eijk R."/>
            <person name="Schleper C."/>
            <person name="Guy L."/>
            <person name="Ettema T.J."/>
        </authorList>
    </citation>
    <scope>NUCLEOTIDE SEQUENCE</scope>
</reference>
<evidence type="ECO:0000256" key="4">
    <source>
        <dbReference type="ARBA" id="ARBA00022989"/>
    </source>
</evidence>
<evidence type="ECO:0000256" key="3">
    <source>
        <dbReference type="ARBA" id="ARBA00022692"/>
    </source>
</evidence>
<sequence length="1384" mass="152644">MGVITKIALRNMKRRKTRYILTIITLVLSVALFGGVMIVSDSFSAMLLDGMDSQMGSADILVKPVNGTDVWFAPDEINNEIDSLSHVDAISYRIVGFSIYLSSTDSGNQIDNSTRTLVFGINHTAKDEKKLGGRPFILDSVSDEETYEGLLEYEDGVNGNRVIVITEALKIKLGTNFTAGDTVWIFPNEGEDLGYDSNDIGTWIAYTVVAVVRDTSEARDFDPEAPSDGYSSAQGPALFSSIVNAHELVDGTLDHTGEYTLGAIGVDHIKRIAAVVLELDEILEALDDEDDWSLLDVKSDNLEMISQTMDMMEIMFMMFGLIALILSMILIMNVFNIIKKEQEYETGIFQAIGASKSETFRLFLTQGVVMGLIGAVIGTISSYFISYVIFSVTVDTLQSLSIAEGFVPDSFQIILLPQTIITTFVVGFGACIVASLYPSWKASRKPIIECLSPLEEKTTREKKHYIKRAISYIIGSLIIGVGVWLILTPSSDSGFGGGFGNGGGFGGGNLNAFLGPTLVLLGIIWLLSLLLKYVNKVFVFLFIPYLRRTKLLTEKNILRHPKRTVLTFAMIALTTSFLIGMSIMMDSMREGVNTTVYNFVGADARIYTYNTPRSFEDDLITQPGIEDVMGVSHQNARIQIEGEWIGHGSLDSDYNISISTNVIDPGDVKDHISKIPVISPSAMTSDDLMDVLASGNNVIIEKALADDYNIKVGDVLPIDFSLGLTLANLTAMINVDFYNAHEDTIIINMSVVGIVETIPGFSTIDLLGGFGGGGVTTYNIYIAWTIYEEIASQNLPGGGTDMVFRQLTQTGNPLLDISQPNWFNFSFVEALINGIDEIDYYTTRMDSYTFTDNGNSTTDYMASVVGIQTNSSGKLKSDSLFGNNILVDQKNGYLGTTMEELLNTTEYVVVVDELYIKNHNGSRIGTNITIFPQEFALKTIPVGFSPYSAVVNPYLNNYTSLSGTAINLFLSDDVDLSFISNQEWLAFNITTSFQTPFLYKAINVTIETSLNSSVDQLELEAFNIYTNEFEKLGSINNTVELSNTFLFDSNHHYIDPIGNLILRIRGHNSTYNSNYNLTIDSLKFGVAESTYMLIPATWPQFEIIGIIKAPTFNNTERYTWYAGFETGFDVGGNTVYMSYEKARDIVYVDSNDKITSVLLHSDNPKNISSITELVLTGLSNEAGNWTIIDIKSLSLEIRTFAYDWFVWVEAGVGDEEVLETVLDFIESEKYLVLFSFTRTFMASNFKTILNMIVFIMNGLLLFAIIIAMIGLTLHSLLTTMSRRREIGMLRSIGLSKKGVIRSISGETIILALLGVFGGIFAGFVQGSLMVNNLPGGGFLSVTWTIPWLTIIILVSATLLTTIISSRYPAKWAANLNIIDAVRTR</sequence>
<name>A0A0F9QMD5_9ZZZZ</name>
<keyword evidence="4 7" id="KW-1133">Transmembrane helix</keyword>
<dbReference type="InterPro" id="IPR003838">
    <property type="entry name" value="ABC3_permease_C"/>
</dbReference>
<gene>
    <name evidence="10" type="ORF">LCGC14_1076540</name>
</gene>
<dbReference type="Pfam" id="PF02687">
    <property type="entry name" value="FtsX"/>
    <property type="match status" value="2"/>
</dbReference>
<comment type="caution">
    <text evidence="10">The sequence shown here is derived from an EMBL/GenBank/DDBJ whole genome shotgun (WGS) entry which is preliminary data.</text>
</comment>
<keyword evidence="5 7" id="KW-0472">Membrane</keyword>
<evidence type="ECO:0000256" key="5">
    <source>
        <dbReference type="ARBA" id="ARBA00023136"/>
    </source>
</evidence>
<feature type="transmembrane region" description="Helical" evidence="7">
    <location>
        <begin position="1298"/>
        <end position="1324"/>
    </location>
</feature>
<dbReference type="PANTHER" id="PTHR30572">
    <property type="entry name" value="MEMBRANE COMPONENT OF TRANSPORTER-RELATED"/>
    <property type="match status" value="1"/>
</dbReference>
<evidence type="ECO:0008006" key="11">
    <source>
        <dbReference type="Google" id="ProtNLM"/>
    </source>
</evidence>
<feature type="domain" description="ABC3 transporter permease C-terminal" evidence="8">
    <location>
        <begin position="1259"/>
        <end position="1376"/>
    </location>
</feature>
<feature type="transmembrane region" description="Helical" evidence="7">
    <location>
        <begin position="518"/>
        <end position="543"/>
    </location>
</feature>
<feature type="domain" description="ABC3 transporter permease C-terminal" evidence="8">
    <location>
        <begin position="317"/>
        <end position="446"/>
    </location>
</feature>
<evidence type="ECO:0000259" key="8">
    <source>
        <dbReference type="Pfam" id="PF02687"/>
    </source>
</evidence>
<feature type="transmembrane region" description="Helical" evidence="7">
    <location>
        <begin position="410"/>
        <end position="437"/>
    </location>
</feature>
<dbReference type="InterPro" id="IPR050250">
    <property type="entry name" value="Macrolide_Exporter_MacB"/>
</dbReference>
<accession>A0A0F9QMD5</accession>
<evidence type="ECO:0000256" key="7">
    <source>
        <dbReference type="SAM" id="Phobius"/>
    </source>
</evidence>
<evidence type="ECO:0000256" key="2">
    <source>
        <dbReference type="ARBA" id="ARBA00022475"/>
    </source>
</evidence>
<comment type="similarity">
    <text evidence="6">Belongs to the ABC-4 integral membrane protein family.</text>
</comment>
<feature type="domain" description="MacB-like periplasmic core" evidence="9">
    <location>
        <begin position="20"/>
        <end position="216"/>
    </location>
</feature>
<dbReference type="PANTHER" id="PTHR30572:SF4">
    <property type="entry name" value="ABC TRANSPORTER PERMEASE YTRF"/>
    <property type="match status" value="1"/>
</dbReference>
<dbReference type="GO" id="GO:0022857">
    <property type="term" value="F:transmembrane transporter activity"/>
    <property type="evidence" value="ECO:0007669"/>
    <property type="project" value="TreeGrafter"/>
</dbReference>
<keyword evidence="2" id="KW-1003">Cell membrane</keyword>
<feature type="transmembrane region" description="Helical" evidence="7">
    <location>
        <begin position="1248"/>
        <end position="1277"/>
    </location>
</feature>
<evidence type="ECO:0000256" key="6">
    <source>
        <dbReference type="ARBA" id="ARBA00038076"/>
    </source>
</evidence>
<feature type="transmembrane region" description="Helical" evidence="7">
    <location>
        <begin position="469"/>
        <end position="487"/>
    </location>
</feature>